<dbReference type="RefSeq" id="WP_131901038.1">
    <property type="nucleotide sequence ID" value="NZ_SMKU01000276.1"/>
</dbReference>
<dbReference type="PANTHER" id="PTHR47691">
    <property type="entry name" value="REGULATOR-RELATED"/>
    <property type="match status" value="1"/>
</dbReference>
<dbReference type="GO" id="GO:0043531">
    <property type="term" value="F:ADP binding"/>
    <property type="evidence" value="ECO:0007669"/>
    <property type="project" value="InterPro"/>
</dbReference>
<dbReference type="OrthoDB" id="3406160at2"/>
<reference evidence="3 4" key="1">
    <citation type="submission" date="2019-03" db="EMBL/GenBank/DDBJ databases">
        <title>Draft genome sequences of novel Actinobacteria.</title>
        <authorList>
            <person name="Sahin N."/>
            <person name="Ay H."/>
            <person name="Saygin H."/>
        </authorList>
    </citation>
    <scope>NUCLEOTIDE SEQUENCE [LARGE SCALE GENOMIC DNA]</scope>
    <source>
        <strain evidence="3 4">H3C3</strain>
    </source>
</reference>
<comment type="caution">
    <text evidence="3">The sequence shown here is derived from an EMBL/GenBank/DDBJ whole genome shotgun (WGS) entry which is preliminary data.</text>
</comment>
<name>A0A4R5AIL9_9ACTN</name>
<dbReference type="SMART" id="SM00382">
    <property type="entry name" value="AAA"/>
    <property type="match status" value="1"/>
</dbReference>
<dbReference type="PRINTS" id="PR00364">
    <property type="entry name" value="DISEASERSIST"/>
</dbReference>
<dbReference type="InterPro" id="IPR027417">
    <property type="entry name" value="P-loop_NTPase"/>
</dbReference>
<dbReference type="Gene3D" id="3.40.50.300">
    <property type="entry name" value="P-loop containing nucleotide triphosphate hydrolases"/>
    <property type="match status" value="1"/>
</dbReference>
<feature type="domain" description="AAA+ ATPase" evidence="2">
    <location>
        <begin position="157"/>
        <end position="305"/>
    </location>
</feature>
<protein>
    <recommendedName>
        <fullName evidence="2">AAA+ ATPase domain-containing protein</fullName>
    </recommendedName>
</protein>
<dbReference type="PANTHER" id="PTHR47691:SF3">
    <property type="entry name" value="HTH-TYPE TRANSCRIPTIONAL REGULATOR RV0890C-RELATED"/>
    <property type="match status" value="1"/>
</dbReference>
<dbReference type="AlphaFoldDB" id="A0A4R5AIL9"/>
<feature type="region of interest" description="Disordered" evidence="1">
    <location>
        <begin position="97"/>
        <end position="129"/>
    </location>
</feature>
<sequence>MENAPTPHCAATPAEFMLRLRQLKEWTGLTYRQLEARGRRHGDGLPRSTLAATLRRGGLPREEFVESLVKACGQDPVPWTGVRRRLAVQSMADGAEGSAPAAAVPPPAPAPGGASWAAGGAGGPDAPHQLPVGTGVLVGRDREVAEVARLAGGDGAGAPIVVVSGPPGVGKSALGVRAAHLAAARFPDGQIYVDVRGASPGTAPLTPVEIAGRLLRGLRGPGAPVPADAEEAAALLRSVLADRRVLVVLDDVASAAQVRPLVPFGRRCAALMTSRTSLTSLDGARCLRLGRLAPRDAETVLERFLGAERVAAEPDAVRLLADLCDGLPLGLRVAAARLAARPGWPLGALAERLSDPRGRLDEFRVDDLEVRASLAVSFDALAGSDDAQARAAARALPLLADLPGGDVRLPEAAALLHLSSEETGRALERLVDASLVESPAPGAYRVPDLVRLFARERRAPAPAARSA</sequence>
<organism evidence="3 4">
    <name type="scientific">Actinomadura rubrisoli</name>
    <dbReference type="NCBI Taxonomy" id="2530368"/>
    <lineage>
        <taxon>Bacteria</taxon>
        <taxon>Bacillati</taxon>
        <taxon>Actinomycetota</taxon>
        <taxon>Actinomycetes</taxon>
        <taxon>Streptosporangiales</taxon>
        <taxon>Thermomonosporaceae</taxon>
        <taxon>Actinomadura</taxon>
    </lineage>
</organism>
<evidence type="ECO:0000313" key="4">
    <source>
        <dbReference type="Proteomes" id="UP000294513"/>
    </source>
</evidence>
<dbReference type="InterPro" id="IPR003593">
    <property type="entry name" value="AAA+_ATPase"/>
</dbReference>
<dbReference type="EMBL" id="SMKU01000276">
    <property type="protein sequence ID" value="TDD72483.1"/>
    <property type="molecule type" value="Genomic_DNA"/>
</dbReference>
<dbReference type="InterPro" id="IPR002182">
    <property type="entry name" value="NB-ARC"/>
</dbReference>
<evidence type="ECO:0000256" key="1">
    <source>
        <dbReference type="SAM" id="MobiDB-lite"/>
    </source>
</evidence>
<keyword evidence="4" id="KW-1185">Reference proteome</keyword>
<evidence type="ECO:0000259" key="2">
    <source>
        <dbReference type="SMART" id="SM00382"/>
    </source>
</evidence>
<dbReference type="SUPFAM" id="SSF52540">
    <property type="entry name" value="P-loop containing nucleoside triphosphate hydrolases"/>
    <property type="match status" value="1"/>
</dbReference>
<proteinExistence type="predicted"/>
<accession>A0A4R5AIL9</accession>
<evidence type="ECO:0000313" key="3">
    <source>
        <dbReference type="EMBL" id="TDD72483.1"/>
    </source>
</evidence>
<dbReference type="Proteomes" id="UP000294513">
    <property type="component" value="Unassembled WGS sequence"/>
</dbReference>
<dbReference type="Pfam" id="PF00931">
    <property type="entry name" value="NB-ARC"/>
    <property type="match status" value="1"/>
</dbReference>
<gene>
    <name evidence="3" type="ORF">E1298_35045</name>
</gene>